<reference evidence="7" key="1">
    <citation type="submission" date="2020-07" db="EMBL/GenBank/DDBJ databases">
        <title>Huge and variable diversity of episymbiotic CPR bacteria and DPANN archaea in groundwater ecosystems.</title>
        <authorList>
            <person name="He C.Y."/>
            <person name="Keren R."/>
            <person name="Whittaker M."/>
            <person name="Farag I.F."/>
            <person name="Doudna J."/>
            <person name="Cate J.H.D."/>
            <person name="Banfield J.F."/>
        </authorList>
    </citation>
    <scope>NUCLEOTIDE SEQUENCE</scope>
    <source>
        <strain evidence="7">NC_groundwater_763_Ag_S-0.2um_68_21</strain>
    </source>
</reference>
<sequence>MDAPASLQQGPGFAVVLVRPQGSGNIGAIARSMAHFGLERLRLVAPRGEAASLEARQMAMTAQPLLARAEHFASLREATGDCGWLVATSRRLGQNRLPTLEPREGAPELLRRAARTRVALVFGPEDKGLRTDEMDLCQERLLIPALPGADSLNLAQAALLVFWELYRAKTGMEGEAALAGEDTEIPSREEVEGLVDHLLATLEEVGFLHYEPEQVARTFRRMIDRAGPDRREVRMLRGALRQLGWKLGRPADRDREE</sequence>
<protein>
    <recommendedName>
        <fullName evidence="5">tRNA (cytidine/uridine-2'-O-)-methyltransferase TrmJ</fullName>
        <ecNumber evidence="5">2.1.1.200</ecNumber>
    </recommendedName>
    <alternativeName>
        <fullName evidence="5">tRNA (cytidine(32)/uridine(32)-2'-O)-methyltransferase</fullName>
    </alternativeName>
    <alternativeName>
        <fullName evidence="5">tRNA Cm32/Um32 methyltransferase</fullName>
    </alternativeName>
</protein>
<comment type="catalytic activity">
    <reaction evidence="5">
        <text>cytidine(32) in tRNA + S-adenosyl-L-methionine = 2'-O-methylcytidine(32) in tRNA + S-adenosyl-L-homocysteine + H(+)</text>
        <dbReference type="Rhea" id="RHEA:42932"/>
        <dbReference type="Rhea" id="RHEA-COMP:10288"/>
        <dbReference type="Rhea" id="RHEA-COMP:10289"/>
        <dbReference type="ChEBI" id="CHEBI:15378"/>
        <dbReference type="ChEBI" id="CHEBI:57856"/>
        <dbReference type="ChEBI" id="CHEBI:59789"/>
        <dbReference type="ChEBI" id="CHEBI:74495"/>
        <dbReference type="ChEBI" id="CHEBI:82748"/>
        <dbReference type="EC" id="2.1.1.200"/>
    </reaction>
</comment>
<dbReference type="PANTHER" id="PTHR42786">
    <property type="entry name" value="TRNA/RRNA METHYLTRANSFERASE"/>
    <property type="match status" value="1"/>
</dbReference>
<dbReference type="AlphaFoldDB" id="A0A932HWL9"/>
<dbReference type="Proteomes" id="UP000782312">
    <property type="component" value="Unassembled WGS sequence"/>
</dbReference>
<dbReference type="Pfam" id="PF00588">
    <property type="entry name" value="SpoU_methylase"/>
    <property type="match status" value="1"/>
</dbReference>
<evidence type="ECO:0000256" key="1">
    <source>
        <dbReference type="ARBA" id="ARBA00007228"/>
    </source>
</evidence>
<organism evidence="7 8">
    <name type="scientific">Tectimicrobiota bacterium</name>
    <dbReference type="NCBI Taxonomy" id="2528274"/>
    <lineage>
        <taxon>Bacteria</taxon>
        <taxon>Pseudomonadati</taxon>
        <taxon>Nitrospinota/Tectimicrobiota group</taxon>
        <taxon>Candidatus Tectimicrobiota</taxon>
    </lineage>
</organism>
<evidence type="ECO:0000313" key="8">
    <source>
        <dbReference type="Proteomes" id="UP000782312"/>
    </source>
</evidence>
<accession>A0A932HWL9</accession>
<dbReference type="GO" id="GO:0005829">
    <property type="term" value="C:cytosol"/>
    <property type="evidence" value="ECO:0007669"/>
    <property type="project" value="TreeGrafter"/>
</dbReference>
<dbReference type="PIRSF" id="PIRSF004808">
    <property type="entry name" value="LasT"/>
    <property type="match status" value="1"/>
</dbReference>
<gene>
    <name evidence="5" type="primary">trmJ</name>
    <name evidence="7" type="ORF">HYZ11_02040</name>
</gene>
<keyword evidence="3" id="KW-0808">Transferase</keyword>
<evidence type="ECO:0000259" key="6">
    <source>
        <dbReference type="Pfam" id="PF00588"/>
    </source>
</evidence>
<comment type="caution">
    <text evidence="7">The sequence shown here is derived from an EMBL/GenBank/DDBJ whole genome shotgun (WGS) entry which is preliminary data.</text>
</comment>
<dbReference type="InterPro" id="IPR029026">
    <property type="entry name" value="tRNA_m1G_MTases_N"/>
</dbReference>
<proteinExistence type="inferred from homology"/>
<dbReference type="Gene3D" id="1.10.8.590">
    <property type="match status" value="1"/>
</dbReference>
<comment type="similarity">
    <text evidence="1">Belongs to the class IV-like SAM-binding methyltransferase superfamily. RNA methyltransferase TrmH family.</text>
</comment>
<feature type="domain" description="tRNA/rRNA methyltransferase SpoU type" evidence="6">
    <location>
        <begin position="13"/>
        <end position="162"/>
    </location>
</feature>
<dbReference type="SUPFAM" id="SSF75217">
    <property type="entry name" value="alpha/beta knot"/>
    <property type="match status" value="1"/>
</dbReference>
<dbReference type="CDD" id="cd18093">
    <property type="entry name" value="SpoU-like_TrmJ"/>
    <property type="match status" value="1"/>
</dbReference>
<keyword evidence="5" id="KW-0963">Cytoplasm</keyword>
<dbReference type="InterPro" id="IPR029028">
    <property type="entry name" value="Alpha/beta_knot_MTases"/>
</dbReference>
<evidence type="ECO:0000256" key="2">
    <source>
        <dbReference type="ARBA" id="ARBA00022603"/>
    </source>
</evidence>
<dbReference type="EMBL" id="JACPUR010000002">
    <property type="protein sequence ID" value="MBI3126368.1"/>
    <property type="molecule type" value="Genomic_DNA"/>
</dbReference>
<dbReference type="EC" id="2.1.1.200" evidence="5"/>
<keyword evidence="2 5" id="KW-0489">Methyltransferase</keyword>
<comment type="subunit">
    <text evidence="5">Homodimer.</text>
</comment>
<comment type="subcellular location">
    <subcellularLocation>
        <location evidence="5">Cytoplasm</location>
    </subcellularLocation>
</comment>
<evidence type="ECO:0000313" key="7">
    <source>
        <dbReference type="EMBL" id="MBI3126368.1"/>
    </source>
</evidence>
<dbReference type="PANTHER" id="PTHR42786:SF2">
    <property type="entry name" value="TRNA (CYTIDINE_URIDINE-2'-O-)-METHYLTRANSFERASE TRMJ"/>
    <property type="match status" value="1"/>
</dbReference>
<dbReference type="InterPro" id="IPR004384">
    <property type="entry name" value="RNA_MeTrfase_TrmJ/LasT"/>
</dbReference>
<evidence type="ECO:0000256" key="5">
    <source>
        <dbReference type="RuleBase" id="RU362024"/>
    </source>
</evidence>
<dbReference type="GO" id="GO:0002128">
    <property type="term" value="P:tRNA nucleoside ribose methylation"/>
    <property type="evidence" value="ECO:0007669"/>
    <property type="project" value="TreeGrafter"/>
</dbReference>
<dbReference type="GO" id="GO:0003723">
    <property type="term" value="F:RNA binding"/>
    <property type="evidence" value="ECO:0007669"/>
    <property type="project" value="InterPro"/>
</dbReference>
<keyword evidence="5" id="KW-0819">tRNA processing</keyword>
<name>A0A932HWL9_UNCTE</name>
<evidence type="ECO:0000256" key="3">
    <source>
        <dbReference type="ARBA" id="ARBA00022679"/>
    </source>
</evidence>
<dbReference type="InterPro" id="IPR001537">
    <property type="entry name" value="SpoU_MeTrfase"/>
</dbReference>
<keyword evidence="4 5" id="KW-0949">S-adenosyl-L-methionine</keyword>
<dbReference type="Gene3D" id="3.40.1280.10">
    <property type="match status" value="1"/>
</dbReference>
<comment type="function">
    <text evidence="5">Catalyzes the formation of 2'O-methylated cytidine (Cm32) or 2'O-methylated uridine (Um32) at position 32 in tRNA.</text>
</comment>
<evidence type="ECO:0000256" key="4">
    <source>
        <dbReference type="ARBA" id="ARBA00022691"/>
    </source>
</evidence>
<dbReference type="NCBIfam" id="TIGR00050">
    <property type="entry name" value="rRNA_methyl_1"/>
    <property type="match status" value="1"/>
</dbReference>
<comment type="catalytic activity">
    <reaction evidence="5">
        <text>uridine(32) in tRNA + S-adenosyl-L-methionine = 2'-O-methyluridine(32) in tRNA + S-adenosyl-L-homocysteine + H(+)</text>
        <dbReference type="Rhea" id="RHEA:42936"/>
        <dbReference type="Rhea" id="RHEA-COMP:10107"/>
        <dbReference type="Rhea" id="RHEA-COMP:10290"/>
        <dbReference type="ChEBI" id="CHEBI:15378"/>
        <dbReference type="ChEBI" id="CHEBI:57856"/>
        <dbReference type="ChEBI" id="CHEBI:59789"/>
        <dbReference type="ChEBI" id="CHEBI:65315"/>
        <dbReference type="ChEBI" id="CHEBI:74478"/>
        <dbReference type="EC" id="2.1.1.200"/>
    </reaction>
</comment>
<dbReference type="GO" id="GO:0160206">
    <property type="term" value="F:tRNA (cytidine(32)/uridine(32)-2'-O)-methyltransferase activity"/>
    <property type="evidence" value="ECO:0007669"/>
    <property type="project" value="UniProtKB-EC"/>
</dbReference>